<dbReference type="Proteomes" id="UP000054549">
    <property type="component" value="Unassembled WGS sequence"/>
</dbReference>
<sequence>MAAENVLAIGASRNIGYHAAIRLLGKLSTELSESGSTVTFLLRSPSVFDKDEVIQGYVKSGKVRLLKGDGLVKEDVQRAWDDAGKEKPVDTVLFTVGRKPLFFHLFKGFLIDPPNLVAQCLLNVLITMPKPSEPRMIVVTSAGLTPTAHRSLPFLLRLMYTYILCQPHKDKVAVERLVWHCAGKEWPTDIPDPGEELLGSDWAKLEGLPEYGTFTNTLTVRPYLLTDGDCVADKSKAKAQSEEKKPYRVGGDELSGYTISRKDVAHFIVEDGLKNWDQYRNRAVTLVY</sequence>
<dbReference type="PANTHER" id="PTHR15020">
    <property type="entry name" value="FLAVIN REDUCTASE-RELATED"/>
    <property type="match status" value="1"/>
</dbReference>
<dbReference type="EMBL" id="KN818233">
    <property type="protein sequence ID" value="KIL67117.1"/>
    <property type="molecule type" value="Genomic_DNA"/>
</dbReference>
<dbReference type="PANTHER" id="PTHR15020:SF50">
    <property type="entry name" value="UPF0659 PROTEIN YMR090W"/>
    <property type="match status" value="1"/>
</dbReference>
<dbReference type="HOGENOM" id="CLU_066707_1_0_1"/>
<keyword evidence="2" id="KW-1185">Reference proteome</keyword>
<protein>
    <recommendedName>
        <fullName evidence="3">NAD(P)-binding domain-containing protein</fullName>
    </recommendedName>
</protein>
<dbReference type="InParanoid" id="A0A0C2WZ74"/>
<accession>A0A0C2WZ74</accession>
<dbReference type="SUPFAM" id="SSF51735">
    <property type="entry name" value="NAD(P)-binding Rossmann-fold domains"/>
    <property type="match status" value="1"/>
</dbReference>
<proteinExistence type="predicted"/>
<organism evidence="1 2">
    <name type="scientific">Amanita muscaria (strain Koide BX008)</name>
    <dbReference type="NCBI Taxonomy" id="946122"/>
    <lineage>
        <taxon>Eukaryota</taxon>
        <taxon>Fungi</taxon>
        <taxon>Dikarya</taxon>
        <taxon>Basidiomycota</taxon>
        <taxon>Agaricomycotina</taxon>
        <taxon>Agaricomycetes</taxon>
        <taxon>Agaricomycetidae</taxon>
        <taxon>Agaricales</taxon>
        <taxon>Pluteineae</taxon>
        <taxon>Amanitaceae</taxon>
        <taxon>Amanita</taxon>
    </lineage>
</organism>
<name>A0A0C2WZ74_AMAMK</name>
<dbReference type="InterPro" id="IPR036291">
    <property type="entry name" value="NAD(P)-bd_dom_sf"/>
</dbReference>
<dbReference type="OrthoDB" id="63935at2759"/>
<evidence type="ECO:0000313" key="1">
    <source>
        <dbReference type="EMBL" id="KIL67117.1"/>
    </source>
</evidence>
<reference evidence="1 2" key="1">
    <citation type="submission" date="2014-04" db="EMBL/GenBank/DDBJ databases">
        <title>Evolutionary Origins and Diversification of the Mycorrhizal Mutualists.</title>
        <authorList>
            <consortium name="DOE Joint Genome Institute"/>
            <consortium name="Mycorrhizal Genomics Consortium"/>
            <person name="Kohler A."/>
            <person name="Kuo A."/>
            <person name="Nagy L.G."/>
            <person name="Floudas D."/>
            <person name="Copeland A."/>
            <person name="Barry K.W."/>
            <person name="Cichocki N."/>
            <person name="Veneault-Fourrey C."/>
            <person name="LaButti K."/>
            <person name="Lindquist E.A."/>
            <person name="Lipzen A."/>
            <person name="Lundell T."/>
            <person name="Morin E."/>
            <person name="Murat C."/>
            <person name="Riley R."/>
            <person name="Ohm R."/>
            <person name="Sun H."/>
            <person name="Tunlid A."/>
            <person name="Henrissat B."/>
            <person name="Grigoriev I.V."/>
            <person name="Hibbett D.S."/>
            <person name="Martin F."/>
        </authorList>
    </citation>
    <scope>NUCLEOTIDE SEQUENCE [LARGE SCALE GENOMIC DNA]</scope>
    <source>
        <strain evidence="1 2">Koide BX008</strain>
    </source>
</reference>
<gene>
    <name evidence="1" type="ORF">M378DRAFT_74281</name>
</gene>
<evidence type="ECO:0008006" key="3">
    <source>
        <dbReference type="Google" id="ProtNLM"/>
    </source>
</evidence>
<dbReference type="STRING" id="946122.A0A0C2WZ74"/>
<dbReference type="AlphaFoldDB" id="A0A0C2WZ74"/>
<dbReference type="Gene3D" id="3.40.50.720">
    <property type="entry name" value="NAD(P)-binding Rossmann-like Domain"/>
    <property type="match status" value="1"/>
</dbReference>
<evidence type="ECO:0000313" key="2">
    <source>
        <dbReference type="Proteomes" id="UP000054549"/>
    </source>
</evidence>